<feature type="transmembrane region" description="Helical" evidence="9">
    <location>
        <begin position="415"/>
        <end position="433"/>
    </location>
</feature>
<dbReference type="PANTHER" id="PTHR33451">
    <property type="entry name" value="MALATE-2H(+)/NA(+)-LACTATE ANTIPORTER"/>
    <property type="match status" value="1"/>
</dbReference>
<evidence type="ECO:0000313" key="12">
    <source>
        <dbReference type="Proteomes" id="UP000249008"/>
    </source>
</evidence>
<keyword evidence="4" id="KW-1003">Cell membrane</keyword>
<dbReference type="InterPro" id="IPR052180">
    <property type="entry name" value="NhaC_Na-H+_Antiporter"/>
</dbReference>
<feature type="transmembrane region" description="Helical" evidence="9">
    <location>
        <begin position="387"/>
        <end position="409"/>
    </location>
</feature>
<comment type="similarity">
    <text evidence="8">Belongs to the NhaC Na(+)/H(+) (TC 2.A.35) antiporter family.</text>
</comment>
<evidence type="ECO:0000256" key="2">
    <source>
        <dbReference type="ARBA" id="ARBA00022448"/>
    </source>
</evidence>
<dbReference type="GO" id="GO:0005886">
    <property type="term" value="C:plasma membrane"/>
    <property type="evidence" value="ECO:0007669"/>
    <property type="project" value="UniProtKB-SubCell"/>
</dbReference>
<dbReference type="Pfam" id="PF03553">
    <property type="entry name" value="Na_H_antiporter"/>
    <property type="match status" value="1"/>
</dbReference>
<feature type="transmembrane region" description="Helical" evidence="9">
    <location>
        <begin position="181"/>
        <end position="199"/>
    </location>
</feature>
<keyword evidence="6 9" id="KW-1133">Transmembrane helix</keyword>
<comment type="subcellular location">
    <subcellularLocation>
        <location evidence="1">Cell membrane</location>
        <topology evidence="1">Multi-pass membrane protein</topology>
    </subcellularLocation>
</comment>
<keyword evidence="2" id="KW-0813">Transport</keyword>
<dbReference type="GeneID" id="78454830"/>
<accession>A0AAX2J7V8</accession>
<name>A0AAX2J7V8_9FUSO</name>
<feature type="transmembrane region" description="Helical" evidence="9">
    <location>
        <begin position="298"/>
        <end position="322"/>
    </location>
</feature>
<evidence type="ECO:0000256" key="5">
    <source>
        <dbReference type="ARBA" id="ARBA00022692"/>
    </source>
</evidence>
<feature type="domain" description="Na+/H+ antiporter NhaC-like C-terminal" evidence="10">
    <location>
        <begin position="149"/>
        <end position="433"/>
    </location>
</feature>
<feature type="transmembrane region" description="Helical" evidence="9">
    <location>
        <begin position="246"/>
        <end position="262"/>
    </location>
</feature>
<dbReference type="KEGG" id="ful:C4N20_08410"/>
<protein>
    <submittedName>
        <fullName evidence="11">Malate-2H(+)/Na(+)-lactate antiporter</fullName>
    </submittedName>
</protein>
<evidence type="ECO:0000259" key="10">
    <source>
        <dbReference type="Pfam" id="PF03553"/>
    </source>
</evidence>
<feature type="transmembrane region" description="Helical" evidence="9">
    <location>
        <begin position="62"/>
        <end position="91"/>
    </location>
</feature>
<organism evidence="11 12">
    <name type="scientific">Fusobacterium ulcerans</name>
    <dbReference type="NCBI Taxonomy" id="861"/>
    <lineage>
        <taxon>Bacteria</taxon>
        <taxon>Fusobacteriati</taxon>
        <taxon>Fusobacteriota</taxon>
        <taxon>Fusobacteriia</taxon>
        <taxon>Fusobacteriales</taxon>
        <taxon>Fusobacteriaceae</taxon>
        <taxon>Fusobacterium</taxon>
    </lineage>
</organism>
<dbReference type="GO" id="GO:0015297">
    <property type="term" value="F:antiporter activity"/>
    <property type="evidence" value="ECO:0007669"/>
    <property type="project" value="UniProtKB-KW"/>
</dbReference>
<dbReference type="AlphaFoldDB" id="A0AAX2J7V8"/>
<proteinExistence type="inferred from homology"/>
<reference evidence="11 12" key="1">
    <citation type="submission" date="2018-06" db="EMBL/GenBank/DDBJ databases">
        <authorList>
            <consortium name="Pathogen Informatics"/>
            <person name="Doyle S."/>
        </authorList>
    </citation>
    <scope>NUCLEOTIDE SEQUENCE [LARGE SCALE GENOMIC DNA]</scope>
    <source>
        <strain evidence="11 12">NCTC12112</strain>
    </source>
</reference>
<evidence type="ECO:0000256" key="7">
    <source>
        <dbReference type="ARBA" id="ARBA00023136"/>
    </source>
</evidence>
<evidence type="ECO:0000256" key="1">
    <source>
        <dbReference type="ARBA" id="ARBA00004651"/>
    </source>
</evidence>
<keyword evidence="5 9" id="KW-0812">Transmembrane</keyword>
<feature type="transmembrane region" description="Helical" evidence="9">
    <location>
        <begin position="97"/>
        <end position="130"/>
    </location>
</feature>
<dbReference type="InterPro" id="IPR018461">
    <property type="entry name" value="Na/H_Antiport_NhaC-like_C"/>
</dbReference>
<dbReference type="RefSeq" id="WP_005978999.1">
    <property type="nucleotide sequence ID" value="NZ_CABKNW010000004.1"/>
</dbReference>
<dbReference type="EMBL" id="LS483487">
    <property type="protein sequence ID" value="SQI99703.1"/>
    <property type="molecule type" value="Genomic_DNA"/>
</dbReference>
<evidence type="ECO:0000256" key="4">
    <source>
        <dbReference type="ARBA" id="ARBA00022475"/>
    </source>
</evidence>
<evidence type="ECO:0000256" key="3">
    <source>
        <dbReference type="ARBA" id="ARBA00022449"/>
    </source>
</evidence>
<feature type="transmembrane region" description="Helical" evidence="9">
    <location>
        <begin position="342"/>
        <end position="366"/>
    </location>
</feature>
<evidence type="ECO:0000256" key="8">
    <source>
        <dbReference type="ARBA" id="ARBA00038435"/>
    </source>
</evidence>
<gene>
    <name evidence="11" type="primary">mleN_5</name>
    <name evidence="11" type="ORF">NCTC12112_00232</name>
</gene>
<dbReference type="PANTHER" id="PTHR33451:SF3">
    <property type="entry name" value="MALATE-2H(+)_NA(+)-LACTATE ANTIPORTER"/>
    <property type="match status" value="1"/>
</dbReference>
<keyword evidence="7 9" id="KW-0472">Membrane</keyword>
<evidence type="ECO:0000256" key="9">
    <source>
        <dbReference type="SAM" id="Phobius"/>
    </source>
</evidence>
<sequence length="442" mass="49181">MKKILFLLMFFFLFSYVAVNKFTLGIIVFIVYIGFALLALKKENTLDSIIDISLEYSKKSKVVLMIFMFVGALTASWLSSGTIPGIVYFGIKFINPGLFIFFSFLITSIIAFFLGSSFGTASTIGIALMAIARSGNIDVNIVGASIISGIYFGDRWSPLSSSANLVAVLTRVDIYSNLKNMIKSMIIPYILTSLFYIFLSRSYVLDITENSISGLIFNNYNLDVKFIFVPVVSIIIFSLLRINVRISMGVSILLASIVAVVVQKETIMNVVKYLTLGYYKFDGTALEKIIKGGGVKSMLNASALIIISCALIGVLEQLNILSYIKNKIMNVKNRAELFRNTILVSIITGMVGANQTIAVIMTENIVEKVYDEKKVHRLELAKDIENSAIVLPAIIPWNIACYLPCTMLGIGSIKFIPYAAYIYLIPACTYIYYRFILKEKEL</sequence>
<evidence type="ECO:0000256" key="6">
    <source>
        <dbReference type="ARBA" id="ARBA00022989"/>
    </source>
</evidence>
<feature type="transmembrane region" description="Helical" evidence="9">
    <location>
        <begin position="220"/>
        <end position="240"/>
    </location>
</feature>
<dbReference type="Proteomes" id="UP000249008">
    <property type="component" value="Chromosome 1"/>
</dbReference>
<keyword evidence="3" id="KW-0050">Antiport</keyword>
<evidence type="ECO:0000313" key="11">
    <source>
        <dbReference type="EMBL" id="SQI99703.1"/>
    </source>
</evidence>